<evidence type="ECO:0000256" key="4">
    <source>
        <dbReference type="ARBA" id="ARBA00011790"/>
    </source>
</evidence>
<name>A0A9P0FIC6_BRAAE</name>
<keyword evidence="11" id="KW-0007">Acetylation</keyword>
<evidence type="ECO:0000256" key="12">
    <source>
        <dbReference type="ARBA" id="ARBA00023128"/>
    </source>
</evidence>
<dbReference type="GO" id="GO:0005743">
    <property type="term" value="C:mitochondrial inner membrane"/>
    <property type="evidence" value="ECO:0007669"/>
    <property type="project" value="UniProtKB-SubCell"/>
</dbReference>
<gene>
    <name evidence="18" type="ORF">MELIAE_LOCUS8590</name>
</gene>
<dbReference type="PANTHER" id="PTHR12868:SF0">
    <property type="entry name" value="NADH DEHYDROGENASE [UBIQUINONE] 1 BETA SUBCOMPLEX SUBUNIT 9"/>
    <property type="match status" value="1"/>
</dbReference>
<evidence type="ECO:0000313" key="19">
    <source>
        <dbReference type="Proteomes" id="UP001154078"/>
    </source>
</evidence>
<accession>A0A9P0FIC6</accession>
<dbReference type="Proteomes" id="UP001154078">
    <property type="component" value="Chromosome 5"/>
</dbReference>
<keyword evidence="7" id="KW-0597">Phosphoprotein</keyword>
<evidence type="ECO:0000259" key="17">
    <source>
        <dbReference type="Pfam" id="PF05347"/>
    </source>
</evidence>
<comment type="subunit">
    <text evidence="4">Mammalian complex I is composed of 45 different subunits.</text>
</comment>
<reference evidence="18" key="1">
    <citation type="submission" date="2021-12" db="EMBL/GenBank/DDBJ databases">
        <authorList>
            <person name="King R."/>
        </authorList>
    </citation>
    <scope>NUCLEOTIDE SEQUENCE</scope>
</reference>
<evidence type="ECO:0000256" key="2">
    <source>
        <dbReference type="ARBA" id="ARBA00004443"/>
    </source>
</evidence>
<keyword evidence="9" id="KW-0999">Mitochondrion inner membrane</keyword>
<keyword evidence="12" id="KW-0496">Mitochondrion</keyword>
<keyword evidence="10" id="KW-0249">Electron transport</keyword>
<proteinExistence type="inferred from homology"/>
<evidence type="ECO:0000256" key="14">
    <source>
        <dbReference type="ARBA" id="ARBA00030192"/>
    </source>
</evidence>
<evidence type="ECO:0000256" key="6">
    <source>
        <dbReference type="ARBA" id="ARBA00022448"/>
    </source>
</evidence>
<sequence length="169" mass="20303">MWSPYVKNVKSLYKRACRLVEAWYDRRDVVRYELTLLRAKFDANACVVDPEEKKMLVKRGEEELFLKQHWHLRKFVNSPGGVAYEREVQSPDWVLDYWHPLEKMQYPEYFARREQRKIEYVKFWTKMFSPGGDNGGHCDTKPPPKGRITEESTKDKDEDDSCANQKHYY</sequence>
<evidence type="ECO:0000256" key="3">
    <source>
        <dbReference type="ARBA" id="ARBA00009508"/>
    </source>
</evidence>
<dbReference type="InterPro" id="IPR033034">
    <property type="entry name" value="NDUFB9"/>
</dbReference>
<keyword evidence="19" id="KW-1185">Reference proteome</keyword>
<keyword evidence="13" id="KW-0472">Membrane</keyword>
<evidence type="ECO:0000313" key="18">
    <source>
        <dbReference type="EMBL" id="CAH0558024.1"/>
    </source>
</evidence>
<comment type="similarity">
    <text evidence="3">Belongs to the complex I LYR family.</text>
</comment>
<feature type="compositionally biased region" description="Basic and acidic residues" evidence="16">
    <location>
        <begin position="136"/>
        <end position="156"/>
    </location>
</feature>
<dbReference type="EMBL" id="OV121136">
    <property type="protein sequence ID" value="CAH0558024.1"/>
    <property type="molecule type" value="Genomic_DNA"/>
</dbReference>
<dbReference type="InterPro" id="IPR045292">
    <property type="entry name" value="Complex1_LYR_NDUFB9_LYRM3"/>
</dbReference>
<comment type="subcellular location">
    <subcellularLocation>
        <location evidence="2">Mitochondrion inner membrane</location>
        <topology evidence="2">Peripheral membrane protein</topology>
        <orientation evidence="2">Matrix side</orientation>
    </subcellularLocation>
</comment>
<evidence type="ECO:0000256" key="5">
    <source>
        <dbReference type="ARBA" id="ARBA00018684"/>
    </source>
</evidence>
<evidence type="ECO:0000256" key="11">
    <source>
        <dbReference type="ARBA" id="ARBA00022990"/>
    </source>
</evidence>
<evidence type="ECO:0000256" key="1">
    <source>
        <dbReference type="ARBA" id="ARBA00002920"/>
    </source>
</evidence>
<dbReference type="OrthoDB" id="13598at2759"/>
<evidence type="ECO:0000256" key="10">
    <source>
        <dbReference type="ARBA" id="ARBA00022982"/>
    </source>
</evidence>
<keyword evidence="6" id="KW-0813">Transport</keyword>
<evidence type="ECO:0000256" key="13">
    <source>
        <dbReference type="ARBA" id="ARBA00023136"/>
    </source>
</evidence>
<evidence type="ECO:0000256" key="9">
    <source>
        <dbReference type="ARBA" id="ARBA00022792"/>
    </source>
</evidence>
<evidence type="ECO:0000256" key="16">
    <source>
        <dbReference type="SAM" id="MobiDB-lite"/>
    </source>
</evidence>
<evidence type="ECO:0000256" key="8">
    <source>
        <dbReference type="ARBA" id="ARBA00022660"/>
    </source>
</evidence>
<organism evidence="18 19">
    <name type="scientific">Brassicogethes aeneus</name>
    <name type="common">Rape pollen beetle</name>
    <name type="synonym">Meligethes aeneus</name>
    <dbReference type="NCBI Taxonomy" id="1431903"/>
    <lineage>
        <taxon>Eukaryota</taxon>
        <taxon>Metazoa</taxon>
        <taxon>Ecdysozoa</taxon>
        <taxon>Arthropoda</taxon>
        <taxon>Hexapoda</taxon>
        <taxon>Insecta</taxon>
        <taxon>Pterygota</taxon>
        <taxon>Neoptera</taxon>
        <taxon>Endopterygota</taxon>
        <taxon>Coleoptera</taxon>
        <taxon>Polyphaga</taxon>
        <taxon>Cucujiformia</taxon>
        <taxon>Nitidulidae</taxon>
        <taxon>Meligethinae</taxon>
        <taxon>Brassicogethes</taxon>
    </lineage>
</organism>
<evidence type="ECO:0000256" key="15">
    <source>
        <dbReference type="ARBA" id="ARBA00032528"/>
    </source>
</evidence>
<protein>
    <recommendedName>
        <fullName evidence="5">NADH dehydrogenase [ubiquinone] 1 beta subcomplex subunit 9</fullName>
    </recommendedName>
    <alternativeName>
        <fullName evidence="14">Complex I-B22</fullName>
    </alternativeName>
    <alternativeName>
        <fullName evidence="15">NADH-ubiquinone oxidoreductase B22 subunit</fullName>
    </alternativeName>
</protein>
<feature type="domain" description="Complex 1 LYR protein" evidence="17">
    <location>
        <begin position="8"/>
        <end position="64"/>
    </location>
</feature>
<dbReference type="AlphaFoldDB" id="A0A9P0FIC6"/>
<comment type="function">
    <text evidence="1">Accessory subunit of the mitochondrial membrane respiratory chain NADH dehydrogenase (Complex I), that is believed to be not involved in catalysis. Complex I functions in the transfer of electrons from NADH to the respiratory chain. The immediate electron acceptor for the enzyme is believed to be ubiquinone.</text>
</comment>
<dbReference type="Pfam" id="PF05347">
    <property type="entry name" value="Complex1_LYR"/>
    <property type="match status" value="1"/>
</dbReference>
<dbReference type="GO" id="GO:0006120">
    <property type="term" value="P:mitochondrial electron transport, NADH to ubiquinone"/>
    <property type="evidence" value="ECO:0007669"/>
    <property type="project" value="InterPro"/>
</dbReference>
<keyword evidence="8" id="KW-0679">Respiratory chain</keyword>
<evidence type="ECO:0000256" key="7">
    <source>
        <dbReference type="ARBA" id="ARBA00022553"/>
    </source>
</evidence>
<feature type="region of interest" description="Disordered" evidence="16">
    <location>
        <begin position="133"/>
        <end position="169"/>
    </location>
</feature>
<dbReference type="CDD" id="cd20263">
    <property type="entry name" value="Complex1_LYR_NDUFB9_LYRM3"/>
    <property type="match status" value="1"/>
</dbReference>
<dbReference type="PANTHER" id="PTHR12868">
    <property type="entry name" value="NADH-UBIQUINONE OXIDOREDUCTASE B22 SUBUNIT"/>
    <property type="match status" value="1"/>
</dbReference>
<dbReference type="InterPro" id="IPR008011">
    <property type="entry name" value="Complex1_LYR_dom"/>
</dbReference>